<reference evidence="5 6" key="1">
    <citation type="journal article" date="2010" name="Stand. Genomic Sci.">
        <title>Non-contiguous finished genome sequence of Aminomonas paucivorans type strain (GLU-3).</title>
        <authorList>
            <person name="Pitluck S."/>
            <person name="Yasawong M."/>
            <person name="Held B."/>
            <person name="Lapidus A."/>
            <person name="Nolan M."/>
            <person name="Copeland A."/>
            <person name="Lucas S."/>
            <person name="Del Rio T.G."/>
            <person name="Tice H."/>
            <person name="Cheng J.F."/>
            <person name="Chertkov O."/>
            <person name="Goodwin L."/>
            <person name="Tapia R."/>
            <person name="Han C."/>
            <person name="Liolios K."/>
            <person name="Ivanova N."/>
            <person name="Mavromatis K."/>
            <person name="Ovchinnikova G."/>
            <person name="Pati A."/>
            <person name="Chen A."/>
            <person name="Palaniappan K."/>
            <person name="Land M."/>
            <person name="Hauser L."/>
            <person name="Chang Y.J."/>
            <person name="Jeffries C.D."/>
            <person name="Pukall R."/>
            <person name="Spring S."/>
            <person name="Rohde M."/>
            <person name="Sikorski J."/>
            <person name="Goker M."/>
            <person name="Woyke T."/>
            <person name="Bristow J."/>
            <person name="Eisen J.A."/>
            <person name="Markowitz V."/>
            <person name="Hugenholtz P."/>
            <person name="Kyrpides N.C."/>
            <person name="Klenk H.P."/>
        </authorList>
    </citation>
    <scope>NUCLEOTIDE SEQUENCE [LARGE SCALE GENOMIC DNA]</scope>
    <source>
        <strain evidence="5 6">DSM 12260</strain>
    </source>
</reference>
<comment type="function">
    <text evidence="4">Activates KDO (a required 8-carbon sugar) for incorporation into bacterial lipopolysaccharide in Gram-negative bacteria.</text>
</comment>
<dbReference type="PANTHER" id="PTHR42866:SF2">
    <property type="entry name" value="3-DEOXY-MANNO-OCTULOSONATE CYTIDYLYLTRANSFERASE, MITOCHONDRIAL"/>
    <property type="match status" value="1"/>
</dbReference>
<protein>
    <recommendedName>
        <fullName evidence="4">3-deoxy-manno-octulosonate cytidylyltransferase</fullName>
        <ecNumber evidence="4">2.7.7.38</ecNumber>
    </recommendedName>
    <alternativeName>
        <fullName evidence="4">CMP-2-keto-3-deoxyoctulosonic acid synthase</fullName>
        <shortName evidence="4">CKS</shortName>
        <shortName evidence="4">CMP-KDO synthase</shortName>
    </alternativeName>
</protein>
<accession>E3CW76</accession>
<dbReference type="PANTHER" id="PTHR42866">
    <property type="entry name" value="3-DEOXY-MANNO-OCTULOSONATE CYTIDYLYLTRANSFERASE"/>
    <property type="match status" value="1"/>
</dbReference>
<keyword evidence="6" id="KW-1185">Reference proteome</keyword>
<name>E3CW76_9BACT</name>
<dbReference type="Pfam" id="PF02348">
    <property type="entry name" value="CTP_transf_3"/>
    <property type="match status" value="1"/>
</dbReference>
<dbReference type="Gene3D" id="3.90.550.10">
    <property type="entry name" value="Spore Coat Polysaccharide Biosynthesis Protein SpsA, Chain A"/>
    <property type="match status" value="1"/>
</dbReference>
<dbReference type="Proteomes" id="UP000005096">
    <property type="component" value="Chromosome"/>
</dbReference>
<evidence type="ECO:0000313" key="6">
    <source>
        <dbReference type="Proteomes" id="UP000005096"/>
    </source>
</evidence>
<comment type="subcellular location">
    <subcellularLocation>
        <location evidence="4">Cytoplasm</location>
    </subcellularLocation>
</comment>
<dbReference type="NCBIfam" id="TIGR00466">
    <property type="entry name" value="kdsB"/>
    <property type="match status" value="1"/>
</dbReference>
<dbReference type="SUPFAM" id="SSF53448">
    <property type="entry name" value="Nucleotide-diphospho-sugar transferases"/>
    <property type="match status" value="1"/>
</dbReference>
<dbReference type="NCBIfam" id="NF003950">
    <property type="entry name" value="PRK05450.1-3"/>
    <property type="match status" value="1"/>
</dbReference>
<dbReference type="GO" id="GO:0033468">
    <property type="term" value="P:CMP-keto-3-deoxy-D-manno-octulosonic acid biosynthetic process"/>
    <property type="evidence" value="ECO:0007669"/>
    <property type="project" value="UniProtKB-UniRule"/>
</dbReference>
<dbReference type="NCBIfam" id="NF003952">
    <property type="entry name" value="PRK05450.1-5"/>
    <property type="match status" value="1"/>
</dbReference>
<dbReference type="HAMAP" id="MF_00057">
    <property type="entry name" value="KdsB"/>
    <property type="match status" value="1"/>
</dbReference>
<dbReference type="CDD" id="cd02517">
    <property type="entry name" value="CMP-KDO-Synthetase"/>
    <property type="match status" value="1"/>
</dbReference>
<dbReference type="UniPathway" id="UPA00358">
    <property type="reaction ID" value="UER00476"/>
</dbReference>
<dbReference type="AlphaFoldDB" id="E3CW76"/>
<dbReference type="RefSeq" id="WP_006300503.1">
    <property type="nucleotide sequence ID" value="NZ_CM001022.1"/>
</dbReference>
<organism evidence="5 6">
    <name type="scientific">Aminomonas paucivorans DSM 12260</name>
    <dbReference type="NCBI Taxonomy" id="584708"/>
    <lineage>
        <taxon>Bacteria</taxon>
        <taxon>Thermotogati</taxon>
        <taxon>Synergistota</taxon>
        <taxon>Synergistia</taxon>
        <taxon>Synergistales</taxon>
        <taxon>Synergistaceae</taxon>
        <taxon>Aminomonas</taxon>
    </lineage>
</organism>
<dbReference type="PaxDb" id="584708-Apau_0900"/>
<evidence type="ECO:0000256" key="4">
    <source>
        <dbReference type="HAMAP-Rule" id="MF_00057"/>
    </source>
</evidence>
<dbReference type="GO" id="GO:0005829">
    <property type="term" value="C:cytosol"/>
    <property type="evidence" value="ECO:0007669"/>
    <property type="project" value="TreeGrafter"/>
</dbReference>
<comment type="catalytic activity">
    <reaction evidence="4">
        <text>3-deoxy-alpha-D-manno-oct-2-ulosonate + CTP = CMP-3-deoxy-beta-D-manno-octulosonate + diphosphate</text>
        <dbReference type="Rhea" id="RHEA:23448"/>
        <dbReference type="ChEBI" id="CHEBI:33019"/>
        <dbReference type="ChEBI" id="CHEBI:37563"/>
        <dbReference type="ChEBI" id="CHEBI:85986"/>
        <dbReference type="ChEBI" id="CHEBI:85987"/>
        <dbReference type="EC" id="2.7.7.38"/>
    </reaction>
</comment>
<comment type="similarity">
    <text evidence="4">Belongs to the KdsB family.</text>
</comment>
<evidence type="ECO:0000256" key="3">
    <source>
        <dbReference type="ARBA" id="ARBA00022985"/>
    </source>
</evidence>
<dbReference type="HOGENOM" id="CLU_065038_0_1_0"/>
<keyword evidence="4" id="KW-0963">Cytoplasm</keyword>
<dbReference type="OrthoDB" id="9815559at2"/>
<proteinExistence type="inferred from homology"/>
<dbReference type="GO" id="GO:0008690">
    <property type="term" value="F:3-deoxy-manno-octulosonate cytidylyltransferase activity"/>
    <property type="evidence" value="ECO:0007669"/>
    <property type="project" value="UniProtKB-UniRule"/>
</dbReference>
<dbReference type="NCBIfam" id="NF009905">
    <property type="entry name" value="PRK13368.1"/>
    <property type="match status" value="1"/>
</dbReference>
<comment type="pathway">
    <text evidence="4">Nucleotide-sugar biosynthesis; CMP-3-deoxy-D-manno-octulosonate biosynthesis; CMP-3-deoxy-D-manno-octulosonate from 3-deoxy-D-manno-octulosonate and CTP: step 1/1.</text>
</comment>
<dbReference type="EC" id="2.7.7.38" evidence="4"/>
<evidence type="ECO:0000256" key="2">
    <source>
        <dbReference type="ARBA" id="ARBA00022695"/>
    </source>
</evidence>
<dbReference type="InterPro" id="IPR004528">
    <property type="entry name" value="KdsB"/>
</dbReference>
<dbReference type="GO" id="GO:0009103">
    <property type="term" value="P:lipopolysaccharide biosynthetic process"/>
    <property type="evidence" value="ECO:0007669"/>
    <property type="project" value="UniProtKB-UniRule"/>
</dbReference>
<gene>
    <name evidence="4" type="primary">kdsB</name>
    <name evidence="5" type="ORF">Apau_0900</name>
</gene>
<keyword evidence="2 4" id="KW-0548">Nucleotidyltransferase</keyword>
<evidence type="ECO:0000313" key="5">
    <source>
        <dbReference type="EMBL" id="EFQ23328.1"/>
    </source>
</evidence>
<keyword evidence="3 4" id="KW-0448">Lipopolysaccharide biosynthesis</keyword>
<keyword evidence="1 4" id="KW-0808">Transferase</keyword>
<dbReference type="STRING" id="584708.Apau_0900"/>
<dbReference type="InterPro" id="IPR029044">
    <property type="entry name" value="Nucleotide-diphossugar_trans"/>
</dbReference>
<evidence type="ECO:0000256" key="1">
    <source>
        <dbReference type="ARBA" id="ARBA00022679"/>
    </source>
</evidence>
<dbReference type="InterPro" id="IPR003329">
    <property type="entry name" value="Cytidylyl_trans"/>
</dbReference>
<dbReference type="EMBL" id="CM001022">
    <property type="protein sequence ID" value="EFQ23328.1"/>
    <property type="molecule type" value="Genomic_DNA"/>
</dbReference>
<sequence length="247" mass="28084">MKTLAVIPARYGSTRLPGKALLPVGGVPLVVRVLRQVLRCRRMDRVVVATDDRRIAEAVEAEGREALLTPSDLPTGGDRVAYVARRTPDYDLVLNVQVDDPLVGPDLIDPLVEALERDPSSQLAVLAKRIDREEEIDSPHVVKVVFDQNGRALYFSRSRIPYPRTEHRDWYKHIGPYAYRRAFLLEFASWEPTPLERAESLEMLRVLERGHAIRCVPVERDTIEIDTPEDVRALEEYLAREGDEVRG</sequence>
<dbReference type="eggNOG" id="COG1212">
    <property type="taxonomic scope" value="Bacteria"/>
</dbReference>